<dbReference type="VEuPathDB" id="TriTrypDB:C3747_111g158"/>
<evidence type="ECO:0000256" key="1">
    <source>
        <dbReference type="ARBA" id="ARBA00004389"/>
    </source>
</evidence>
<dbReference type="VEuPathDB" id="TriTrypDB:TcG_07578"/>
<evidence type="ECO:0000256" key="3">
    <source>
        <dbReference type="ARBA" id="ARBA00020256"/>
    </source>
</evidence>
<dbReference type="Proteomes" id="UP000246121">
    <property type="component" value="Unassembled WGS sequence"/>
</dbReference>
<evidence type="ECO:0000256" key="2">
    <source>
        <dbReference type="ARBA" id="ARBA00005619"/>
    </source>
</evidence>
<dbReference type="VEuPathDB" id="TriTrypDB:TcCLB.511109.20"/>
<proteinExistence type="inferred from homology"/>
<dbReference type="EMBL" id="PRFA01000009">
    <property type="protein sequence ID" value="PWU99453.1"/>
    <property type="molecule type" value="Genomic_DNA"/>
</dbReference>
<organism evidence="13 14">
    <name type="scientific">Trypanosoma cruzi</name>
    <dbReference type="NCBI Taxonomy" id="5693"/>
    <lineage>
        <taxon>Eukaryota</taxon>
        <taxon>Discoba</taxon>
        <taxon>Euglenozoa</taxon>
        <taxon>Kinetoplastea</taxon>
        <taxon>Metakinetoplastina</taxon>
        <taxon>Trypanosomatida</taxon>
        <taxon>Trypanosomatidae</taxon>
        <taxon>Trypanosoma</taxon>
        <taxon>Schizotrypanum</taxon>
    </lineage>
</organism>
<feature type="transmembrane region" description="Helical" evidence="12">
    <location>
        <begin position="56"/>
        <end position="76"/>
    </location>
</feature>
<dbReference type="GO" id="GO:0005789">
    <property type="term" value="C:endoplasmic reticulum membrane"/>
    <property type="evidence" value="ECO:0007669"/>
    <property type="project" value="UniProtKB-SubCell"/>
</dbReference>
<dbReference type="GO" id="GO:0005794">
    <property type="term" value="C:Golgi apparatus"/>
    <property type="evidence" value="ECO:0007669"/>
    <property type="project" value="TreeGrafter"/>
</dbReference>
<dbReference type="VEuPathDB" id="TriTrypDB:Tc_MARK_9645"/>
<keyword evidence="8" id="KW-0342">GTP-binding</keyword>
<dbReference type="PANTHER" id="PTHR45909">
    <property type="entry name" value="ADP-RIBOSYLATION FACTOR-RELATED PROTEIN 1"/>
    <property type="match status" value="1"/>
</dbReference>
<evidence type="ECO:0000256" key="9">
    <source>
        <dbReference type="ARBA" id="ARBA00023136"/>
    </source>
</evidence>
<dbReference type="VEuPathDB" id="TriTrypDB:ECC02_006996"/>
<dbReference type="InterPro" id="IPR024156">
    <property type="entry name" value="Small_GTPase_ARF"/>
</dbReference>
<dbReference type="Pfam" id="PF09439">
    <property type="entry name" value="SRPRB"/>
    <property type="match status" value="1"/>
</dbReference>
<dbReference type="PANTHER" id="PTHR45909:SF1">
    <property type="entry name" value="ADP-RIBOSYLATION FACTOR-RELATED PROTEIN 1"/>
    <property type="match status" value="1"/>
</dbReference>
<comment type="similarity">
    <text evidence="2">Belongs to the SRP receptor beta subunit family.</text>
</comment>
<feature type="region of interest" description="Disordered" evidence="11">
    <location>
        <begin position="90"/>
        <end position="121"/>
    </location>
</feature>
<protein>
    <recommendedName>
        <fullName evidence="3">Signal recognition particle receptor subunit beta</fullName>
    </recommendedName>
</protein>
<dbReference type="AlphaFoldDB" id="A0A2V2VYL2"/>
<dbReference type="Gene3D" id="3.40.50.300">
    <property type="entry name" value="P-loop containing nucleotide triphosphate hydrolases"/>
    <property type="match status" value="1"/>
</dbReference>
<keyword evidence="7 12" id="KW-1133">Transmembrane helix</keyword>
<keyword evidence="6" id="KW-0256">Endoplasmic reticulum</keyword>
<dbReference type="GO" id="GO:0005525">
    <property type="term" value="F:GTP binding"/>
    <property type="evidence" value="ECO:0007669"/>
    <property type="project" value="UniProtKB-KW"/>
</dbReference>
<comment type="caution">
    <text evidence="13">The sequence shown here is derived from an EMBL/GenBank/DDBJ whole genome shotgun (WGS) entry which is preliminary data.</text>
</comment>
<dbReference type="GO" id="GO:0043001">
    <property type="term" value="P:Golgi to plasma membrane protein transport"/>
    <property type="evidence" value="ECO:0007669"/>
    <property type="project" value="TreeGrafter"/>
</dbReference>
<accession>A0A2V2VYL2</accession>
<evidence type="ECO:0000313" key="13">
    <source>
        <dbReference type="EMBL" id="PWU99453.1"/>
    </source>
</evidence>
<evidence type="ECO:0000313" key="14">
    <source>
        <dbReference type="Proteomes" id="UP000246121"/>
    </source>
</evidence>
<dbReference type="VEuPathDB" id="TriTrypDB:TCSYLVIO_000402"/>
<dbReference type="VEuPathDB" id="TriTrypDB:BCY84_03282"/>
<dbReference type="VEuPathDB" id="TriTrypDB:TcBrA4_0120920"/>
<dbReference type="InterPro" id="IPR027417">
    <property type="entry name" value="P-loop_NTPase"/>
</dbReference>
<evidence type="ECO:0000256" key="10">
    <source>
        <dbReference type="ARBA" id="ARBA00023170"/>
    </source>
</evidence>
<dbReference type="VEuPathDB" id="TriTrypDB:TcCL_ESM12531"/>
<evidence type="ECO:0000256" key="5">
    <source>
        <dbReference type="ARBA" id="ARBA00022741"/>
    </source>
</evidence>
<comment type="subcellular location">
    <subcellularLocation>
        <location evidence="1">Endoplasmic reticulum membrane</location>
        <topology evidence="1">Single-pass membrane protein</topology>
    </subcellularLocation>
</comment>
<keyword evidence="9 12" id="KW-0472">Membrane</keyword>
<sequence length="357" mass="39896">MTGEVPEIKETNAESGGTARFLFFGIVTVIAAFFIARFISRYVFGAIGVYSRHRHTLLLIGLCGSGKTALFAQLVAQKCVSARTSMQPNRAVMTRSQLSSHKEEEEEKESSFSAPSRVSNGANTSQVVVDFPGHRRLRDSLLSAIEEAMSVVVVVDAVTIQDDRQEGAQALAELIFSVLTSSAFYGVQRVLVACTKRDELTSYSAKAVRKLLEAEITRFVTSRRGDLQSLDTILNSDRVWWGTKRVNLLVAVTAAEGMVLRISCCWMNPASSHLTIFRFLYALQMSPLLWIQRGTHSTWSLSGNLWRGACDIHHTSFFFFFHFCAVFFFFFPLPCEGLITGGARWMEEDKRKTQKGE</sequence>
<reference evidence="13 14" key="1">
    <citation type="journal article" date="2018" name="Microb. Genom.">
        <title>Expanding an expanded genome: long-read sequencing of Trypanosoma cruzi.</title>
        <authorList>
            <person name="Berna L."/>
            <person name="Rodriguez M."/>
            <person name="Chiribao M.L."/>
            <person name="Parodi-Talice A."/>
            <person name="Pita S."/>
            <person name="Rijo G."/>
            <person name="Alvarez-Valin F."/>
            <person name="Robello C."/>
        </authorList>
    </citation>
    <scope>NUCLEOTIDE SEQUENCE [LARGE SCALE GENOMIC DNA]</scope>
    <source>
        <strain evidence="13 14">Dm28c</strain>
    </source>
</reference>
<keyword evidence="4 12" id="KW-0812">Transmembrane</keyword>
<dbReference type="GO" id="GO:0006886">
    <property type="term" value="P:intracellular protein transport"/>
    <property type="evidence" value="ECO:0007669"/>
    <property type="project" value="TreeGrafter"/>
</dbReference>
<evidence type="ECO:0000256" key="11">
    <source>
        <dbReference type="SAM" id="MobiDB-lite"/>
    </source>
</evidence>
<keyword evidence="5" id="KW-0547">Nucleotide-binding</keyword>
<keyword evidence="10" id="KW-0675">Receptor</keyword>
<name>A0A2V2VYL2_TRYCR</name>
<dbReference type="VEuPathDB" id="TriTrypDB:TcCLB.504157.120"/>
<dbReference type="VEuPathDB" id="TriTrypDB:TcYC6_0077120"/>
<dbReference type="VEuPathDB" id="TriTrypDB:TCDM_07163"/>
<dbReference type="VEuPathDB" id="TriTrypDB:C4B63_9g305"/>
<feature type="transmembrane region" description="Helical" evidence="12">
    <location>
        <begin position="21"/>
        <end position="44"/>
    </location>
</feature>
<gene>
    <name evidence="13" type="ORF">C4B63_9g305</name>
</gene>
<dbReference type="GO" id="GO:0034067">
    <property type="term" value="P:protein localization to Golgi apparatus"/>
    <property type="evidence" value="ECO:0007669"/>
    <property type="project" value="TreeGrafter"/>
</dbReference>
<evidence type="ECO:0000256" key="12">
    <source>
        <dbReference type="SAM" id="Phobius"/>
    </source>
</evidence>
<dbReference type="GO" id="GO:0003924">
    <property type="term" value="F:GTPase activity"/>
    <property type="evidence" value="ECO:0007669"/>
    <property type="project" value="TreeGrafter"/>
</dbReference>
<dbReference type="SUPFAM" id="SSF52540">
    <property type="entry name" value="P-loop containing nucleoside triphosphate hydrolases"/>
    <property type="match status" value="1"/>
</dbReference>
<evidence type="ECO:0000256" key="8">
    <source>
        <dbReference type="ARBA" id="ARBA00023134"/>
    </source>
</evidence>
<dbReference type="InterPro" id="IPR019009">
    <property type="entry name" value="SRP_receptor_beta_su"/>
</dbReference>
<feature type="transmembrane region" description="Helical" evidence="12">
    <location>
        <begin position="317"/>
        <end position="343"/>
    </location>
</feature>
<evidence type="ECO:0000256" key="4">
    <source>
        <dbReference type="ARBA" id="ARBA00022692"/>
    </source>
</evidence>
<evidence type="ECO:0000256" key="7">
    <source>
        <dbReference type="ARBA" id="ARBA00022989"/>
    </source>
</evidence>
<evidence type="ECO:0000256" key="6">
    <source>
        <dbReference type="ARBA" id="ARBA00022824"/>
    </source>
</evidence>